<dbReference type="EMBL" id="CP016076">
    <property type="protein sequence ID" value="APU16304.1"/>
    <property type="molecule type" value="Genomic_DNA"/>
</dbReference>
<evidence type="ECO:0000313" key="1">
    <source>
        <dbReference type="EMBL" id="APU16304.1"/>
    </source>
</evidence>
<gene>
    <name evidence="1" type="ORF">UA74_21395</name>
</gene>
<dbReference type="KEGG" id="acad:UA74_21395"/>
<dbReference type="AlphaFoldDB" id="A0AAC9LHA5"/>
<dbReference type="Proteomes" id="UP000185511">
    <property type="component" value="Chromosome"/>
</dbReference>
<accession>A0AAC9LHA5</accession>
<protein>
    <submittedName>
        <fullName evidence="1">Uncharacterized protein</fullName>
    </submittedName>
</protein>
<reference evidence="2" key="1">
    <citation type="submission" date="2016-06" db="EMBL/GenBank/DDBJ databases">
        <title>Complete genome sequence of Actinoalloteichus fjordicus DSM 46855 (=ADI127-17), type strain of the new species Actinoalloteichus fjordicus.</title>
        <authorList>
            <person name="Ruckert C."/>
            <person name="Nouioui I."/>
            <person name="Willmese J."/>
            <person name="van Wezel G."/>
            <person name="Klenk H.-P."/>
            <person name="Kalinowski J."/>
            <person name="Zotchev S.B."/>
        </authorList>
    </citation>
    <scope>NUCLEOTIDE SEQUENCE [LARGE SCALE GENOMIC DNA]</scope>
    <source>
        <strain evidence="2">ADI127-7</strain>
    </source>
</reference>
<name>A0AAC9LHA5_9PSEU</name>
<proteinExistence type="predicted"/>
<evidence type="ECO:0000313" key="2">
    <source>
        <dbReference type="Proteomes" id="UP000185511"/>
    </source>
</evidence>
<sequence length="131" mass="14557">MPSVSVVNPSLEVRLTSDDSPLIVERLLRSLRVELERLDGVEARFAEKPAAEPDGAKGGAVIADAALWLFLASVTQTTGRIVVEQIRAWHSRQGRDRTIRITRGESFIEIPGDLDESQERVLARWLDQDAP</sequence>
<keyword evidence="2" id="KW-1185">Reference proteome</keyword>
<organism evidence="1 2">
    <name type="scientific">Actinoalloteichus fjordicus</name>
    <dbReference type="NCBI Taxonomy" id="1612552"/>
    <lineage>
        <taxon>Bacteria</taxon>
        <taxon>Bacillati</taxon>
        <taxon>Actinomycetota</taxon>
        <taxon>Actinomycetes</taxon>
        <taxon>Pseudonocardiales</taxon>
        <taxon>Pseudonocardiaceae</taxon>
        <taxon>Actinoalloteichus</taxon>
    </lineage>
</organism>